<dbReference type="InterPro" id="IPR010977">
    <property type="entry name" value="Aromatic_deC"/>
</dbReference>
<dbReference type="GO" id="GO:0030170">
    <property type="term" value="F:pyridoxal phosphate binding"/>
    <property type="evidence" value="ECO:0007669"/>
    <property type="project" value="InterPro"/>
</dbReference>
<comment type="similarity">
    <text evidence="2">Belongs to the group II decarboxylase family.</text>
</comment>
<dbReference type="PANTHER" id="PTHR11999">
    <property type="entry name" value="GROUP II PYRIDOXAL-5-PHOSPHATE DECARBOXYLASE"/>
    <property type="match status" value="1"/>
</dbReference>
<dbReference type="InterPro" id="IPR002129">
    <property type="entry name" value="PyrdxlP-dep_de-COase"/>
</dbReference>
<name>F1KWI7_ASCSU</name>
<dbReference type="InterPro" id="IPR015422">
    <property type="entry name" value="PyrdxlP-dep_Trfase_small"/>
</dbReference>
<evidence type="ECO:0000256" key="1">
    <source>
        <dbReference type="ARBA" id="ARBA00001933"/>
    </source>
</evidence>
<dbReference type="SUPFAM" id="SSF53383">
    <property type="entry name" value="PLP-dependent transferases"/>
    <property type="match status" value="1"/>
</dbReference>
<dbReference type="GO" id="GO:0019752">
    <property type="term" value="P:carboxylic acid metabolic process"/>
    <property type="evidence" value="ECO:0007669"/>
    <property type="project" value="InterPro"/>
</dbReference>
<dbReference type="GO" id="GO:0005737">
    <property type="term" value="C:cytoplasm"/>
    <property type="evidence" value="ECO:0007669"/>
    <property type="project" value="TreeGrafter"/>
</dbReference>
<keyword evidence="3" id="KW-0210">Decarboxylase</keyword>
<keyword evidence="5" id="KW-0456">Lyase</keyword>
<dbReference type="PANTHER" id="PTHR11999:SF70">
    <property type="entry name" value="MIP05841P"/>
    <property type="match status" value="1"/>
</dbReference>
<evidence type="ECO:0000256" key="2">
    <source>
        <dbReference type="ARBA" id="ARBA00009533"/>
    </source>
</evidence>
<sequence length="798" mass="88926">MRTPHMLTALEYNIYGAAKIFSDADPNAQITANVFEYFNGSSFWPISVDYLNESNACRSAKFAEAVSTSANTTLVVLVSDNMIKPCSLNTTSASVFQILNHADRTQIYPTILGLNYSDMIQPYSKGKNEFIMVLDMLTAAAMYISQPLPDATQLTDELHWTRTMGTFKRNRHERRYQDEVIAIPIGWVIVIGCVSSVFVVLIVGALIGQRVSQRRRLRRLKKKYEELLRTSAGASVHAGEMEPLLEHSEERGSELSKQVEVGSKRAIRDTQFTRYMKLVALFLLNESKRKPPFEIASTIGSFLQKRREWNKEADDLSDLLNDLHTFLLPTMAASKRIRNHGALIGVPSLVDVVAETVCNSLEAKHFIWEGSPLLDELEVVVVNWLGRAIGLPESFLFSEHASNSTGGGLILGSSTESILVALIAARQRRLAVDSTKTSKELVAYANVETCSAFENAAHLAEVSVHMIICDENFRMDIGALERAIAEDIAYGLEPFYVHVTIGTPSTGAWDDLKAIAAVASRHDMWVHVDAGYACFALICDEHKPLINGIEQATSINVNSHFSSEPTPPAIFLWTRHHSTVKDTSKVVTRIVTNTSGGASSYRRNQSSIAFYKPLAKFIHMRIYGMDGLRCRVRKIATITARMRTTLAKDTRIELVGDSPLPIIAFRLKGYDSQRPSRTRMFCAFVNASGEVLLSYATARGIDIARLTITYENATPKYADESCQLIAALISSFEEERTGNKRMRMSESECEKYTNDARICNEQIPFPYTVRCGAMPIEPSHTAETSDNQNHRNAPQTKC</sequence>
<dbReference type="PRINTS" id="PR00800">
    <property type="entry name" value="YHDCRBOXLASE"/>
</dbReference>
<accession>F1KWI7</accession>
<evidence type="ECO:0000256" key="4">
    <source>
        <dbReference type="ARBA" id="ARBA00022898"/>
    </source>
</evidence>
<dbReference type="Pfam" id="PF00282">
    <property type="entry name" value="Pyridoxal_deC"/>
    <property type="match status" value="1"/>
</dbReference>
<organism evidence="8">
    <name type="scientific">Ascaris suum</name>
    <name type="common">Pig roundworm</name>
    <name type="synonym">Ascaris lumbricoides</name>
    <dbReference type="NCBI Taxonomy" id="6253"/>
    <lineage>
        <taxon>Eukaryota</taxon>
        <taxon>Metazoa</taxon>
        <taxon>Ecdysozoa</taxon>
        <taxon>Nematoda</taxon>
        <taxon>Chromadorea</taxon>
        <taxon>Rhabditida</taxon>
        <taxon>Spirurina</taxon>
        <taxon>Ascaridomorpha</taxon>
        <taxon>Ascaridoidea</taxon>
        <taxon>Ascarididae</taxon>
        <taxon>Ascaris</taxon>
    </lineage>
</organism>
<dbReference type="EMBL" id="JI167056">
    <property type="protein sequence ID" value="ADY42241.1"/>
    <property type="molecule type" value="mRNA"/>
</dbReference>
<evidence type="ECO:0000313" key="8">
    <source>
        <dbReference type="EMBL" id="ADY42241.1"/>
    </source>
</evidence>
<evidence type="ECO:0000256" key="7">
    <source>
        <dbReference type="SAM" id="Phobius"/>
    </source>
</evidence>
<keyword evidence="7" id="KW-0472">Membrane</keyword>
<evidence type="ECO:0000256" key="3">
    <source>
        <dbReference type="ARBA" id="ARBA00022793"/>
    </source>
</evidence>
<dbReference type="InterPro" id="IPR015424">
    <property type="entry name" value="PyrdxlP-dep_Trfase"/>
</dbReference>
<dbReference type="GO" id="GO:0006520">
    <property type="term" value="P:amino acid metabolic process"/>
    <property type="evidence" value="ECO:0007669"/>
    <property type="project" value="InterPro"/>
</dbReference>
<dbReference type="Gene3D" id="3.90.1150.10">
    <property type="entry name" value="Aspartate Aminotransferase, domain 1"/>
    <property type="match status" value="1"/>
</dbReference>
<reference evidence="8" key="1">
    <citation type="journal article" date="2011" name="Genome Res.">
        <title>Deep small RNA sequencing from the nematode Ascaris reveals conservation, functional diversification, and novel developmental profiles.</title>
        <authorList>
            <person name="Wang J."/>
            <person name="Czech B."/>
            <person name="Crunk A."/>
            <person name="Wallace A."/>
            <person name="Mitreva M."/>
            <person name="Hannon G.J."/>
            <person name="Davis R.E."/>
        </authorList>
    </citation>
    <scope>NUCLEOTIDE SEQUENCE</scope>
</reference>
<feature type="transmembrane region" description="Helical" evidence="7">
    <location>
        <begin position="185"/>
        <end position="208"/>
    </location>
</feature>
<dbReference type="GO" id="GO:0016831">
    <property type="term" value="F:carboxy-lyase activity"/>
    <property type="evidence" value="ECO:0007669"/>
    <property type="project" value="UniProtKB-KW"/>
</dbReference>
<feature type="region of interest" description="Disordered" evidence="6">
    <location>
        <begin position="778"/>
        <end position="798"/>
    </location>
</feature>
<evidence type="ECO:0000256" key="5">
    <source>
        <dbReference type="ARBA" id="ARBA00023239"/>
    </source>
</evidence>
<feature type="compositionally biased region" description="Polar residues" evidence="6">
    <location>
        <begin position="781"/>
        <end position="798"/>
    </location>
</feature>
<proteinExistence type="evidence at transcript level"/>
<protein>
    <submittedName>
        <fullName evidence="8">Aromatic-L-amino-acid decarboxylase</fullName>
    </submittedName>
</protein>
<keyword evidence="4" id="KW-0663">Pyridoxal phosphate</keyword>
<dbReference type="InterPro" id="IPR015421">
    <property type="entry name" value="PyrdxlP-dep_Trfase_major"/>
</dbReference>
<dbReference type="Gene3D" id="3.40.640.10">
    <property type="entry name" value="Type I PLP-dependent aspartate aminotransferase-like (Major domain)"/>
    <property type="match status" value="1"/>
</dbReference>
<dbReference type="AlphaFoldDB" id="F1KWI7"/>
<keyword evidence="7" id="KW-0812">Transmembrane</keyword>
<evidence type="ECO:0000256" key="6">
    <source>
        <dbReference type="SAM" id="MobiDB-lite"/>
    </source>
</evidence>
<keyword evidence="7" id="KW-1133">Transmembrane helix</keyword>
<comment type="cofactor">
    <cofactor evidence="1">
        <name>pyridoxal 5'-phosphate</name>
        <dbReference type="ChEBI" id="CHEBI:597326"/>
    </cofactor>
</comment>